<evidence type="ECO:0000256" key="7">
    <source>
        <dbReference type="ARBA" id="ARBA00023125"/>
    </source>
</evidence>
<comment type="subcellular location">
    <subcellularLocation>
        <location evidence="1">Nucleus</location>
    </subcellularLocation>
</comment>
<evidence type="ECO:0000256" key="8">
    <source>
        <dbReference type="ARBA" id="ARBA00023242"/>
    </source>
</evidence>
<dbReference type="SMART" id="SM00355">
    <property type="entry name" value="ZnF_C2H2"/>
    <property type="match status" value="1"/>
</dbReference>
<keyword evidence="4" id="KW-0677">Repeat</keyword>
<dbReference type="Gene3D" id="3.30.160.60">
    <property type="entry name" value="Classic Zinc Finger"/>
    <property type="match status" value="1"/>
</dbReference>
<evidence type="ECO:0000256" key="9">
    <source>
        <dbReference type="PROSITE-ProRule" id="PRU00042"/>
    </source>
</evidence>
<dbReference type="STRING" id="34690.A0A182TL80"/>
<feature type="compositionally biased region" description="Gly residues" evidence="10">
    <location>
        <begin position="128"/>
        <end position="138"/>
    </location>
</feature>
<evidence type="ECO:0000256" key="4">
    <source>
        <dbReference type="ARBA" id="ARBA00022737"/>
    </source>
</evidence>
<dbReference type="InterPro" id="IPR013087">
    <property type="entry name" value="Znf_C2H2_type"/>
</dbReference>
<evidence type="ECO:0000256" key="5">
    <source>
        <dbReference type="ARBA" id="ARBA00022771"/>
    </source>
</evidence>
<reference evidence="13" key="1">
    <citation type="submission" date="2014-01" db="EMBL/GenBank/DDBJ databases">
        <title>The Genome Sequence of Anopheles melas CM1001059_A (V2).</title>
        <authorList>
            <consortium name="The Broad Institute Genomics Platform"/>
            <person name="Neafsey D.E."/>
            <person name="Besansky N."/>
            <person name="Howell P."/>
            <person name="Walton C."/>
            <person name="Young S.K."/>
            <person name="Zeng Q."/>
            <person name="Gargeya S."/>
            <person name="Fitzgerald M."/>
            <person name="Haas B."/>
            <person name="Abouelleil A."/>
            <person name="Allen A.W."/>
            <person name="Alvarado L."/>
            <person name="Arachchi H.M."/>
            <person name="Berlin A.M."/>
            <person name="Chapman S.B."/>
            <person name="Gainer-Dewar J."/>
            <person name="Goldberg J."/>
            <person name="Griggs A."/>
            <person name="Gujja S."/>
            <person name="Hansen M."/>
            <person name="Howarth C."/>
            <person name="Imamovic A."/>
            <person name="Ireland A."/>
            <person name="Larimer J."/>
            <person name="McCowan C."/>
            <person name="Murphy C."/>
            <person name="Pearson M."/>
            <person name="Poon T.W."/>
            <person name="Priest M."/>
            <person name="Roberts A."/>
            <person name="Saif S."/>
            <person name="Shea T."/>
            <person name="Sisk P."/>
            <person name="Sykes S."/>
            <person name="Wortman J."/>
            <person name="Nusbaum C."/>
            <person name="Birren B."/>
        </authorList>
    </citation>
    <scope>NUCLEOTIDE SEQUENCE [LARGE SCALE GENOMIC DNA]</scope>
    <source>
        <strain evidence="13">CM1001059</strain>
    </source>
</reference>
<dbReference type="Proteomes" id="UP000075902">
    <property type="component" value="Unassembled WGS sequence"/>
</dbReference>
<feature type="domain" description="C2H2-type" evidence="11">
    <location>
        <begin position="89"/>
        <end position="119"/>
    </location>
</feature>
<dbReference type="GO" id="GO:0000981">
    <property type="term" value="F:DNA-binding transcription factor activity, RNA polymerase II-specific"/>
    <property type="evidence" value="ECO:0007669"/>
    <property type="project" value="TreeGrafter"/>
</dbReference>
<feature type="compositionally biased region" description="Polar residues" evidence="10">
    <location>
        <begin position="161"/>
        <end position="175"/>
    </location>
</feature>
<evidence type="ECO:0000256" key="3">
    <source>
        <dbReference type="ARBA" id="ARBA00022723"/>
    </source>
</evidence>
<dbReference type="PROSITE" id="PS50157">
    <property type="entry name" value="ZINC_FINGER_C2H2_2"/>
    <property type="match status" value="1"/>
</dbReference>
<dbReference type="GO" id="GO:0008270">
    <property type="term" value="F:zinc ion binding"/>
    <property type="evidence" value="ECO:0007669"/>
    <property type="project" value="UniProtKB-KW"/>
</dbReference>
<dbReference type="InterPro" id="IPR036236">
    <property type="entry name" value="Znf_C2H2_sf"/>
</dbReference>
<dbReference type="FunFam" id="3.30.160.60:FF:000019">
    <property type="entry name" value="GLI family zinc finger 3"/>
    <property type="match status" value="1"/>
</dbReference>
<comment type="similarity">
    <text evidence="2">Belongs to the GLI C2H2-type zinc-finger protein family.</text>
</comment>
<evidence type="ECO:0000256" key="2">
    <source>
        <dbReference type="ARBA" id="ARBA00010831"/>
    </source>
</evidence>
<dbReference type="InterPro" id="IPR043359">
    <property type="entry name" value="GLI-like"/>
</dbReference>
<feature type="region of interest" description="Disordered" evidence="10">
    <location>
        <begin position="122"/>
        <end position="187"/>
    </location>
</feature>
<keyword evidence="13" id="KW-1185">Reference proteome</keyword>
<dbReference type="PANTHER" id="PTHR45718">
    <property type="entry name" value="TRANSCRIPTIONAL ACTIVATOR CUBITUS INTERRUPTUS"/>
    <property type="match status" value="1"/>
</dbReference>
<organism evidence="12 13">
    <name type="scientific">Anopheles melas</name>
    <dbReference type="NCBI Taxonomy" id="34690"/>
    <lineage>
        <taxon>Eukaryota</taxon>
        <taxon>Metazoa</taxon>
        <taxon>Ecdysozoa</taxon>
        <taxon>Arthropoda</taxon>
        <taxon>Hexapoda</taxon>
        <taxon>Insecta</taxon>
        <taxon>Pterygota</taxon>
        <taxon>Neoptera</taxon>
        <taxon>Endopterygota</taxon>
        <taxon>Diptera</taxon>
        <taxon>Nematocera</taxon>
        <taxon>Culicoidea</taxon>
        <taxon>Culicidae</taxon>
        <taxon>Anophelinae</taxon>
        <taxon>Anopheles</taxon>
    </lineage>
</organism>
<sequence length="267" mass="29884">MVRDLAVPVQLQSATEIHRQQQEQAHPVQDYLRQTAPLERPWVLLLDRLTSTPYQYHIQTIFIPRIEYPATWNTCTRCNTLRRLYTKPYVCKAPGCTKRYTDPSSLRKHVKTVHGAEFYANKKHKGNNYGGGSNGGDGPGEDGEGSNHMFDSSPHSEDKTTSMSSPSIKSESDANSPGHPPINSPMSLSALTAGLGEDYHDGNNMPLGSIVEIDDPVWPYVDEDLEVADLPYFASFKFHVDYYNWGAKFTSSTFFSSNFNTPAAVWC</sequence>
<dbReference type="AlphaFoldDB" id="A0A182TL80"/>
<dbReference type="GO" id="GO:0000122">
    <property type="term" value="P:negative regulation of transcription by RNA polymerase II"/>
    <property type="evidence" value="ECO:0007669"/>
    <property type="project" value="UniProtKB-ARBA"/>
</dbReference>
<evidence type="ECO:0000259" key="11">
    <source>
        <dbReference type="PROSITE" id="PS50157"/>
    </source>
</evidence>
<dbReference type="VEuPathDB" id="VectorBase:AMEC004350"/>
<evidence type="ECO:0000313" key="13">
    <source>
        <dbReference type="Proteomes" id="UP000075902"/>
    </source>
</evidence>
<reference evidence="12" key="2">
    <citation type="submission" date="2020-05" db="UniProtKB">
        <authorList>
            <consortium name="EnsemblMetazoa"/>
        </authorList>
    </citation>
    <scope>IDENTIFICATION</scope>
    <source>
        <strain evidence="12">CM1001059</strain>
    </source>
</reference>
<evidence type="ECO:0000313" key="12">
    <source>
        <dbReference type="EnsemblMetazoa" id="AMEC004350-PA"/>
    </source>
</evidence>
<keyword evidence="6" id="KW-0862">Zinc</keyword>
<dbReference type="GO" id="GO:0000978">
    <property type="term" value="F:RNA polymerase II cis-regulatory region sequence-specific DNA binding"/>
    <property type="evidence" value="ECO:0007669"/>
    <property type="project" value="TreeGrafter"/>
</dbReference>
<evidence type="ECO:0000256" key="6">
    <source>
        <dbReference type="ARBA" id="ARBA00022833"/>
    </source>
</evidence>
<accession>A0A182TL80</accession>
<evidence type="ECO:0000256" key="10">
    <source>
        <dbReference type="SAM" id="MobiDB-lite"/>
    </source>
</evidence>
<keyword evidence="7" id="KW-0238">DNA-binding</keyword>
<dbReference type="SUPFAM" id="SSF57667">
    <property type="entry name" value="beta-beta-alpha zinc fingers"/>
    <property type="match status" value="1"/>
</dbReference>
<dbReference type="EnsemblMetazoa" id="AMEC004350-RA">
    <property type="protein sequence ID" value="AMEC004350-PA"/>
    <property type="gene ID" value="AMEC004350"/>
</dbReference>
<keyword evidence="3" id="KW-0479">Metal-binding</keyword>
<dbReference type="PANTHER" id="PTHR45718:SF4">
    <property type="entry name" value="TRANSCRIPTIONAL ACTIVATOR CUBITUS INTERRUPTUS"/>
    <property type="match status" value="1"/>
</dbReference>
<dbReference type="GO" id="GO:0005634">
    <property type="term" value="C:nucleus"/>
    <property type="evidence" value="ECO:0007669"/>
    <property type="project" value="UniProtKB-SubCell"/>
</dbReference>
<dbReference type="PROSITE" id="PS00028">
    <property type="entry name" value="ZINC_FINGER_C2H2_1"/>
    <property type="match status" value="1"/>
</dbReference>
<evidence type="ECO:0000256" key="1">
    <source>
        <dbReference type="ARBA" id="ARBA00004123"/>
    </source>
</evidence>
<proteinExistence type="inferred from homology"/>
<keyword evidence="8" id="KW-0539">Nucleus</keyword>
<keyword evidence="5 9" id="KW-0863">Zinc-finger</keyword>
<name>A0A182TL80_9DIPT</name>
<protein>
    <recommendedName>
        <fullName evidence="11">C2H2-type domain-containing protein</fullName>
    </recommendedName>
</protein>